<dbReference type="Proteomes" id="UP000075670">
    <property type="component" value="Unassembled WGS sequence"/>
</dbReference>
<organism evidence="1 2">
    <name type="scientific">Moorella mulderi DSM 14980</name>
    <dbReference type="NCBI Taxonomy" id="1122241"/>
    <lineage>
        <taxon>Bacteria</taxon>
        <taxon>Bacillati</taxon>
        <taxon>Bacillota</taxon>
        <taxon>Clostridia</taxon>
        <taxon>Neomoorellales</taxon>
        <taxon>Neomoorellaceae</taxon>
        <taxon>Neomoorella</taxon>
    </lineage>
</organism>
<dbReference type="EMBL" id="LTBC01000004">
    <property type="protein sequence ID" value="KYH32264.1"/>
    <property type="molecule type" value="Genomic_DNA"/>
</dbReference>
<accession>A0A151AX78</accession>
<gene>
    <name evidence="1" type="ORF">MOMUL_14850</name>
</gene>
<name>A0A151AX78_9FIRM</name>
<proteinExistence type="predicted"/>
<dbReference type="PATRIC" id="fig|1122241.3.peg.1564"/>
<keyword evidence="2" id="KW-1185">Reference proteome</keyword>
<evidence type="ECO:0000313" key="1">
    <source>
        <dbReference type="EMBL" id="KYH32264.1"/>
    </source>
</evidence>
<dbReference type="RefSeq" id="WP_062283467.1">
    <property type="nucleotide sequence ID" value="NZ_LTBC01000004.1"/>
</dbReference>
<comment type="caution">
    <text evidence="1">The sequence shown here is derived from an EMBL/GenBank/DDBJ whole genome shotgun (WGS) entry which is preliminary data.</text>
</comment>
<dbReference type="AlphaFoldDB" id="A0A151AX78"/>
<reference evidence="1 2" key="1">
    <citation type="submission" date="2016-02" db="EMBL/GenBank/DDBJ databases">
        <title>Genome sequence of Moorella mulderi DSM 14980.</title>
        <authorList>
            <person name="Poehlein A."/>
            <person name="Daniel R."/>
        </authorList>
    </citation>
    <scope>NUCLEOTIDE SEQUENCE [LARGE SCALE GENOMIC DNA]</scope>
    <source>
        <strain evidence="1 2">DSM 14980</strain>
    </source>
</reference>
<sequence length="127" mass="14803">MGELIEKQIERYETLLREMWTASAKYLGTFSANLLVERVVWEVSQEYREMELLQYNEEGISCAGISASLKKNPDLPANDMFAKFILRYLEILARLLGHEKTEKIAKKLDEEFPGFLLTARGNERWIN</sequence>
<protein>
    <submittedName>
        <fullName evidence="1">Uncharacterized protein</fullName>
    </submittedName>
</protein>
<evidence type="ECO:0000313" key="2">
    <source>
        <dbReference type="Proteomes" id="UP000075670"/>
    </source>
</evidence>
<dbReference type="OrthoDB" id="1786762at2"/>